<proteinExistence type="inferred from homology"/>
<dbReference type="AlphaFoldDB" id="A0AAU7QG61"/>
<dbReference type="EMBL" id="CP157947">
    <property type="protein sequence ID" value="XBS71146.1"/>
    <property type="molecule type" value="Genomic_DNA"/>
</dbReference>
<accession>A0AAU7QG61</accession>
<dbReference type="SMART" id="SM00634">
    <property type="entry name" value="BID_1"/>
    <property type="match status" value="1"/>
</dbReference>
<comment type="similarity">
    <text evidence="1">Belongs to the intimin/invasin family.</text>
</comment>
<dbReference type="PROSITE" id="PS51127">
    <property type="entry name" value="BIG1"/>
    <property type="match status" value="1"/>
</dbReference>
<feature type="domain" description="Big-1" evidence="2">
    <location>
        <begin position="44"/>
        <end position="135"/>
    </location>
</feature>
<gene>
    <name evidence="3" type="ORF">ABK905_09340</name>
</gene>
<dbReference type="InterPro" id="IPR003344">
    <property type="entry name" value="Big_1_dom"/>
</dbReference>
<dbReference type="Pfam" id="PF02369">
    <property type="entry name" value="Big_1"/>
    <property type="match status" value="1"/>
</dbReference>
<organism evidence="3">
    <name type="scientific">Acerihabitans sp. KWT182</name>
    <dbReference type="NCBI Taxonomy" id="3157919"/>
    <lineage>
        <taxon>Bacteria</taxon>
        <taxon>Pseudomonadati</taxon>
        <taxon>Pseudomonadota</taxon>
        <taxon>Gammaproteobacteria</taxon>
        <taxon>Enterobacterales</taxon>
        <taxon>Pectobacteriaceae</taxon>
        <taxon>Acerihabitans</taxon>
    </lineage>
</organism>
<evidence type="ECO:0000259" key="2">
    <source>
        <dbReference type="PROSITE" id="PS51127"/>
    </source>
</evidence>
<evidence type="ECO:0000256" key="1">
    <source>
        <dbReference type="ARBA" id="ARBA00010116"/>
    </source>
</evidence>
<dbReference type="Gene3D" id="2.60.40.10">
    <property type="entry name" value="Immunoglobulins"/>
    <property type="match status" value="1"/>
</dbReference>
<dbReference type="InterPro" id="IPR013783">
    <property type="entry name" value="Ig-like_fold"/>
</dbReference>
<reference evidence="3" key="1">
    <citation type="submission" date="2024-06" db="EMBL/GenBank/DDBJ databases">
        <authorList>
            <person name="Coelho C."/>
            <person name="Bento M."/>
            <person name="Garcia E."/>
            <person name="Camelo A."/>
            <person name="Brandao I."/>
            <person name="Espirito Santo C."/>
            <person name="Trovao J."/>
            <person name="Verissimo A."/>
            <person name="Costa J."/>
            <person name="Tiago I."/>
        </authorList>
    </citation>
    <scope>NUCLEOTIDE SEQUENCE</scope>
    <source>
        <strain evidence="3">KWT182</strain>
    </source>
</reference>
<evidence type="ECO:0000313" key="3">
    <source>
        <dbReference type="EMBL" id="XBS71146.1"/>
    </source>
</evidence>
<sequence>MKILNCLKAIAGAIKALVKRIYIKPATATAVAAQQTPEVKPVNKITLAILKNSQPADGVSAILLQANVNDENNAPVAGAVVNFSATAGTLAQAQATTDANGQAIASLTNTAVGPVTLTAILADGTTASDSSPFFVAVLQAAAPIAPTPAALSPLGQAKAEFNKFVAFVEHGIEVLGADAEADLVTLKDKYL</sequence>
<name>A0AAU7QG61_9GAMM</name>
<protein>
    <submittedName>
        <fullName evidence="3">Ig-like domain-containing protein</fullName>
    </submittedName>
</protein>
<dbReference type="SUPFAM" id="SSF49373">
    <property type="entry name" value="Invasin/intimin cell-adhesion fragments"/>
    <property type="match status" value="1"/>
</dbReference>
<dbReference type="InterPro" id="IPR008964">
    <property type="entry name" value="Invasin/intimin_cell_adhesion"/>
</dbReference>